<evidence type="ECO:0000313" key="4">
    <source>
        <dbReference type="EMBL" id="RUT00603.1"/>
    </source>
</evidence>
<dbReference type="PANTHER" id="PTHR33841">
    <property type="entry name" value="DNA METHYLTRANSFERASE YEEA-RELATED"/>
    <property type="match status" value="1"/>
</dbReference>
<dbReference type="EMBL" id="RSCL01000023">
    <property type="protein sequence ID" value="RUT00603.1"/>
    <property type="molecule type" value="Genomic_DNA"/>
</dbReference>
<keyword evidence="5" id="KW-1185">Reference proteome</keyword>
<dbReference type="InterPro" id="IPR029063">
    <property type="entry name" value="SAM-dependent_MTases_sf"/>
</dbReference>
<dbReference type="Gene3D" id="3.40.50.150">
    <property type="entry name" value="Vaccinia Virus protein VP39"/>
    <property type="match status" value="1"/>
</dbReference>
<reference evidence="4" key="2">
    <citation type="journal article" date="2019" name="Genome Biol. Evol.">
        <title>Day and night: Metabolic profiles and evolutionary relationships of six axenic non-marine cyanobacteria.</title>
        <authorList>
            <person name="Will S.E."/>
            <person name="Henke P."/>
            <person name="Boedeker C."/>
            <person name="Huang S."/>
            <person name="Brinkmann H."/>
            <person name="Rohde M."/>
            <person name="Jarek M."/>
            <person name="Friedl T."/>
            <person name="Seufert S."/>
            <person name="Schumacher M."/>
            <person name="Overmann J."/>
            <person name="Neumann-Schaal M."/>
            <person name="Petersen J."/>
        </authorList>
    </citation>
    <scope>NUCLEOTIDE SEQUENCE [LARGE SCALE GENOMIC DNA]</scope>
    <source>
        <strain evidence="4">PCC 7102</strain>
    </source>
</reference>
<dbReference type="RefSeq" id="WP_127085474.1">
    <property type="nucleotide sequence ID" value="NZ_RSCL01000023.1"/>
</dbReference>
<proteinExistence type="predicted"/>
<keyword evidence="1" id="KW-0489">Methyltransferase</keyword>
<keyword evidence="4" id="KW-0540">Nuclease</keyword>
<accession>A0A3S1IQB5</accession>
<dbReference type="GO" id="GO:0032259">
    <property type="term" value="P:methylation"/>
    <property type="evidence" value="ECO:0007669"/>
    <property type="project" value="UniProtKB-KW"/>
</dbReference>
<organism evidence="4 5">
    <name type="scientific">Dulcicalothrix desertica PCC 7102</name>
    <dbReference type="NCBI Taxonomy" id="232991"/>
    <lineage>
        <taxon>Bacteria</taxon>
        <taxon>Bacillati</taxon>
        <taxon>Cyanobacteriota</taxon>
        <taxon>Cyanophyceae</taxon>
        <taxon>Nostocales</taxon>
        <taxon>Calotrichaceae</taxon>
        <taxon>Dulcicalothrix</taxon>
    </lineage>
</organism>
<name>A0A3S1IQB5_9CYAN</name>
<dbReference type="AlphaFoldDB" id="A0A3S1IQB5"/>
<keyword evidence="3" id="KW-0949">S-adenosyl-L-methionine</keyword>
<reference evidence="4" key="1">
    <citation type="submission" date="2018-12" db="EMBL/GenBank/DDBJ databases">
        <authorList>
            <person name="Will S."/>
            <person name="Neumann-Schaal M."/>
            <person name="Henke P."/>
        </authorList>
    </citation>
    <scope>NUCLEOTIDE SEQUENCE</scope>
    <source>
        <strain evidence="4">PCC 7102</strain>
    </source>
</reference>
<evidence type="ECO:0000256" key="1">
    <source>
        <dbReference type="ARBA" id="ARBA00022603"/>
    </source>
</evidence>
<keyword evidence="4" id="KW-0255">Endonuclease</keyword>
<dbReference type="PANTHER" id="PTHR33841:SF5">
    <property type="entry name" value="DNA METHYLASE (MODIFICATION METHYLASE) (METHYLTRANSFERASE)-RELATED"/>
    <property type="match status" value="1"/>
</dbReference>
<evidence type="ECO:0000256" key="3">
    <source>
        <dbReference type="ARBA" id="ARBA00022691"/>
    </source>
</evidence>
<dbReference type="CDD" id="cd02440">
    <property type="entry name" value="AdoMet_MTases"/>
    <property type="match status" value="1"/>
</dbReference>
<dbReference type="GO" id="GO:0008168">
    <property type="term" value="F:methyltransferase activity"/>
    <property type="evidence" value="ECO:0007669"/>
    <property type="project" value="UniProtKB-KW"/>
</dbReference>
<protein>
    <submittedName>
        <fullName evidence="4">Restriction endonuclease NspV</fullName>
    </submittedName>
</protein>
<dbReference type="Proteomes" id="UP000271624">
    <property type="component" value="Unassembled WGS sequence"/>
</dbReference>
<keyword evidence="4" id="KW-0378">Hydrolase</keyword>
<comment type="caution">
    <text evidence="4">The sequence shown here is derived from an EMBL/GenBank/DDBJ whole genome shotgun (WGS) entry which is preliminary data.</text>
</comment>
<evidence type="ECO:0000313" key="5">
    <source>
        <dbReference type="Proteomes" id="UP000271624"/>
    </source>
</evidence>
<evidence type="ECO:0000256" key="2">
    <source>
        <dbReference type="ARBA" id="ARBA00022679"/>
    </source>
</evidence>
<dbReference type="InterPro" id="IPR050953">
    <property type="entry name" value="N4_N6_ade-DNA_methylase"/>
</dbReference>
<gene>
    <name evidence="4" type="ORF">DSM106972_073740</name>
</gene>
<keyword evidence="2" id="KW-0808">Transferase</keyword>
<dbReference type="SUPFAM" id="SSF53335">
    <property type="entry name" value="S-adenosyl-L-methionine-dependent methyltransferases"/>
    <property type="match status" value="1"/>
</dbReference>
<dbReference type="GO" id="GO:0004519">
    <property type="term" value="F:endonuclease activity"/>
    <property type="evidence" value="ECO:0007669"/>
    <property type="project" value="UniProtKB-KW"/>
</dbReference>
<dbReference type="OrthoDB" id="9784823at2"/>
<sequence>MITSTHQKKLEYGDFQTPLELAVKVCEKLIELGVNPDVIIEPTCGVGNFIEAAAKLFKSANKIIGVEINQTYLHELSKRDKIARDTRIDVKHADFYQFDWSSLISNITSNILVLGNFPWVTNSQQGHIGGVNLPNKNNFLLHSGLDAITGKSNFDISEWMLIQVVQLLQNQNACLAMLCKTAVARKLLSYLHSNNLNISDYTTYKIDAKKYFNANVEACLLFCKFDSTSKQYYCDVFNNLQSSSPQRIGYYNNILVQDINSFAKVHSLYNTSKKSQLQWRSGIKHDCSNVMEFKKIKNQLVNGFGEIVDIEDTYLFPLLKGSDVAQNRIHTTERFVLVTQSFVGESTESIQDIAPKTWEYLKSHANYLDNRKSKIYQANPRFSIFGVGAYTFTSWKIAICGLYKKLDFKLVGKLCNKPAVFDDTVYFLSFDDEETANQTFKLLNSPTSKAFYSSLIFWDDKRPIKSSILNSLNLTALANVVKNITAHDHNMTRNLGS</sequence>